<evidence type="ECO:0000313" key="4">
    <source>
        <dbReference type="EMBL" id="GFO94686.1"/>
    </source>
</evidence>
<dbReference type="RefSeq" id="WP_022217481.1">
    <property type="nucleotide sequence ID" value="NZ_BLYL01000009.1"/>
</dbReference>
<dbReference type="Gene3D" id="3.40.50.10850">
    <property type="entry name" value="Ntrc-like two-domain protein"/>
    <property type="match status" value="1"/>
</dbReference>
<dbReference type="GO" id="GO:0051782">
    <property type="term" value="P:negative regulation of cell division"/>
    <property type="evidence" value="ECO:0007669"/>
    <property type="project" value="TreeGrafter"/>
</dbReference>
<proteinExistence type="predicted"/>
<dbReference type="InterPro" id="IPR027417">
    <property type="entry name" value="P-loop_NTPase"/>
</dbReference>
<dbReference type="Gene3D" id="3.40.50.300">
    <property type="entry name" value="P-loop containing nucleotide triphosphate hydrolases"/>
    <property type="match status" value="1"/>
</dbReference>
<dbReference type="GO" id="GO:0009898">
    <property type="term" value="C:cytoplasmic side of plasma membrane"/>
    <property type="evidence" value="ECO:0007669"/>
    <property type="project" value="TreeGrafter"/>
</dbReference>
<dbReference type="InterPro" id="IPR049086">
    <property type="entry name" value="TadZ-like_ARD"/>
</dbReference>
<accession>A0AAI9K5N7</accession>
<keyword evidence="2" id="KW-0067">ATP-binding</keyword>
<gene>
    <name evidence="4" type="ORF">COEU31_17320</name>
</gene>
<dbReference type="AlphaFoldDB" id="A0AAI9K5N7"/>
<dbReference type="Pfam" id="PF21194">
    <property type="entry name" value="TadZ-like_ARD"/>
    <property type="match status" value="1"/>
</dbReference>
<evidence type="ECO:0000259" key="3">
    <source>
        <dbReference type="Pfam" id="PF21194"/>
    </source>
</evidence>
<keyword evidence="1" id="KW-0547">Nucleotide-binding</keyword>
<reference evidence="4" key="1">
    <citation type="submission" date="2020-06" db="EMBL/GenBank/DDBJ databases">
        <title>Characterization of fructooligosaccharide metabolism and fructooligosaccharide-degrading enzymes in human commensal butyrate producers.</title>
        <authorList>
            <person name="Tanno H."/>
            <person name="Fujii T."/>
            <person name="Hirano K."/>
            <person name="Maeno S."/>
            <person name="Tonozuka T."/>
            <person name="Sakamoto M."/>
            <person name="Ohkuma M."/>
            <person name="Tochio T."/>
            <person name="Endo A."/>
        </authorList>
    </citation>
    <scope>NUCLEOTIDE SEQUENCE</scope>
    <source>
        <strain evidence="4">JCM 31265</strain>
    </source>
</reference>
<sequence>MKIRVGFIISDKIYIERLVSTLNRYYSDKLEIYSYTDVKVANESVENQRLDIVIVDETLQVNEYRNCCMAYFVESPDIDKIEGKKAICKFQKVELIYKDILALYSEYSSRITKRKRSGELAEVITFTSPACGSGVTSMAAAFALNCSLNNKSALYLSMENIPTTDIIFDGEGKYTLTDVVYAVKSKRSNLSMKLESFAITDSANVDYFAAPKNPMDLHEMNDEDVELLISELKSMGLYDFIVIDADFNITPTFKKIIDCSDKTVIVVNDDERSAHKVDRMNELMKVFVNNEDFIRTASFIINKEEAAKFDWSTCKVITKSGAVQGTTFRQIVDILANNQEFLKLY</sequence>
<dbReference type="PANTHER" id="PTHR43384">
    <property type="entry name" value="SEPTUM SITE-DETERMINING PROTEIN MIND HOMOLOG, CHLOROPLASTIC-RELATED"/>
    <property type="match status" value="1"/>
</dbReference>
<dbReference type="GO" id="GO:0005829">
    <property type="term" value="C:cytosol"/>
    <property type="evidence" value="ECO:0007669"/>
    <property type="project" value="TreeGrafter"/>
</dbReference>
<organism evidence="4 5">
    <name type="scientific">Coprococcus eutactus</name>
    <dbReference type="NCBI Taxonomy" id="33043"/>
    <lineage>
        <taxon>Bacteria</taxon>
        <taxon>Bacillati</taxon>
        <taxon>Bacillota</taxon>
        <taxon>Clostridia</taxon>
        <taxon>Lachnospirales</taxon>
        <taxon>Lachnospiraceae</taxon>
        <taxon>Coprococcus</taxon>
    </lineage>
</organism>
<name>A0AAI9K5N7_9FIRM</name>
<evidence type="ECO:0000256" key="1">
    <source>
        <dbReference type="ARBA" id="ARBA00022741"/>
    </source>
</evidence>
<dbReference type="Proteomes" id="UP000660047">
    <property type="component" value="Unassembled WGS sequence"/>
</dbReference>
<dbReference type="EMBL" id="BLYL01000009">
    <property type="protein sequence ID" value="GFO94686.1"/>
    <property type="molecule type" value="Genomic_DNA"/>
</dbReference>
<dbReference type="SUPFAM" id="SSF52540">
    <property type="entry name" value="P-loop containing nucleoside triphosphate hydrolases"/>
    <property type="match status" value="1"/>
</dbReference>
<dbReference type="GO" id="GO:0005524">
    <property type="term" value="F:ATP binding"/>
    <property type="evidence" value="ECO:0007669"/>
    <property type="project" value="UniProtKB-KW"/>
</dbReference>
<evidence type="ECO:0000313" key="5">
    <source>
        <dbReference type="Proteomes" id="UP000660047"/>
    </source>
</evidence>
<dbReference type="InterPro" id="IPR050625">
    <property type="entry name" value="ParA/MinD_ATPase"/>
</dbReference>
<dbReference type="GO" id="GO:0016887">
    <property type="term" value="F:ATP hydrolysis activity"/>
    <property type="evidence" value="ECO:0007669"/>
    <property type="project" value="TreeGrafter"/>
</dbReference>
<dbReference type="PANTHER" id="PTHR43384:SF6">
    <property type="entry name" value="SEPTUM SITE-DETERMINING PROTEIN MIND HOMOLOG, CHLOROPLASTIC"/>
    <property type="match status" value="1"/>
</dbReference>
<evidence type="ECO:0000256" key="2">
    <source>
        <dbReference type="ARBA" id="ARBA00022840"/>
    </source>
</evidence>
<comment type="caution">
    <text evidence="4">The sequence shown here is derived from an EMBL/GenBank/DDBJ whole genome shotgun (WGS) entry which is preliminary data.</text>
</comment>
<feature type="domain" description="TadZ-like receiver" evidence="3">
    <location>
        <begin position="1"/>
        <end position="105"/>
    </location>
</feature>
<protein>
    <recommendedName>
        <fullName evidence="3">TadZ-like receiver domain-containing protein</fullName>
    </recommendedName>
</protein>